<feature type="region of interest" description="Disordered" evidence="1">
    <location>
        <begin position="71"/>
        <end position="106"/>
    </location>
</feature>
<comment type="caution">
    <text evidence="2">The sequence shown here is derived from an EMBL/GenBank/DDBJ whole genome shotgun (WGS) entry which is preliminary data.</text>
</comment>
<evidence type="ECO:0000313" key="2">
    <source>
        <dbReference type="EMBL" id="RFU40238.1"/>
    </source>
</evidence>
<dbReference type="Gene3D" id="2.130.10.10">
    <property type="entry name" value="YVTN repeat-like/Quinoprotein amine dehydrogenase"/>
    <property type="match status" value="1"/>
</dbReference>
<accession>A0A372JLN9</accession>
<dbReference type="InterPro" id="IPR011044">
    <property type="entry name" value="Quino_amine_DH_bsu"/>
</dbReference>
<dbReference type="RefSeq" id="WP_117358682.1">
    <property type="nucleotide sequence ID" value="NZ_QURH01000299.1"/>
</dbReference>
<sequence>MSPQAHDTFHDGLHDGLRGALDELAEDAPTRVNAARVLTAARRRRRLRLIAVPSATALTAAAAVLVGTATAGGGADHPGPAERPDAPLATRTDAPLATRPGEILNPRGVLPGPLPAGKVEPVVYGFLDHCGWLRPKGAASASGACAQWRLVGRSGKQWRLPDGVGSRAVKPRDYMSADTPLAISPDGWRIAYQRAKDQRLVVRDLSSGKVTPVGPPTAPTDVPQMMFSGDGTHLALSSQANPGARASLVDTRTGAATALQAGTVIGVSRDASTIVQGDIWDREKPLTVSGQDGAVRARVRVAPKVDLRGINGNALSPDGRTLLTFNSGMDTAVLVNLGTGEIASERRLSGVGGAQAWVGPTTYFTVRDKSRDPSGTEGMPPHASQGVIVDLTTGEARETGRSFSIRTSRSMTVFGGFLP</sequence>
<protein>
    <recommendedName>
        <fullName evidence="4">WD40 repeat domain-containing protein</fullName>
    </recommendedName>
</protein>
<dbReference type="AlphaFoldDB" id="A0A372JLN9"/>
<evidence type="ECO:0008006" key="4">
    <source>
        <dbReference type="Google" id="ProtNLM"/>
    </source>
</evidence>
<dbReference type="InterPro" id="IPR015943">
    <property type="entry name" value="WD40/YVTN_repeat-like_dom_sf"/>
</dbReference>
<gene>
    <name evidence="2" type="ORF">DZF91_18360</name>
</gene>
<dbReference type="EMBL" id="QURH01000299">
    <property type="protein sequence ID" value="RFU40238.1"/>
    <property type="molecule type" value="Genomic_DNA"/>
</dbReference>
<organism evidence="2 3">
    <name type="scientific">Actinomadura logoneensis</name>
    <dbReference type="NCBI Taxonomy" id="2293572"/>
    <lineage>
        <taxon>Bacteria</taxon>
        <taxon>Bacillati</taxon>
        <taxon>Actinomycetota</taxon>
        <taxon>Actinomycetes</taxon>
        <taxon>Streptosporangiales</taxon>
        <taxon>Thermomonosporaceae</taxon>
        <taxon>Actinomadura</taxon>
    </lineage>
</organism>
<reference evidence="2 3" key="1">
    <citation type="submission" date="2018-08" db="EMBL/GenBank/DDBJ databases">
        <title>Actinomadura jelena sp. nov., a novel Actinomycete isolated from soil in Chad.</title>
        <authorList>
            <person name="Shi L."/>
        </authorList>
    </citation>
    <scope>NUCLEOTIDE SEQUENCE [LARGE SCALE GENOMIC DNA]</scope>
    <source>
        <strain evidence="2 3">NEAU-G17</strain>
    </source>
</reference>
<dbReference type="OrthoDB" id="3543621at2"/>
<dbReference type="SUPFAM" id="SSF50969">
    <property type="entry name" value="YVTN repeat-like/Quinoprotein amine dehydrogenase"/>
    <property type="match status" value="1"/>
</dbReference>
<evidence type="ECO:0000313" key="3">
    <source>
        <dbReference type="Proteomes" id="UP000261811"/>
    </source>
</evidence>
<dbReference type="Proteomes" id="UP000261811">
    <property type="component" value="Unassembled WGS sequence"/>
</dbReference>
<evidence type="ECO:0000256" key="1">
    <source>
        <dbReference type="SAM" id="MobiDB-lite"/>
    </source>
</evidence>
<name>A0A372JLN9_9ACTN</name>
<proteinExistence type="predicted"/>
<keyword evidence="3" id="KW-1185">Reference proteome</keyword>